<keyword evidence="1" id="KW-0175">Coiled coil</keyword>
<gene>
    <name evidence="3" type="primary">A02g500610.1_BraROA</name>
    <name evidence="3" type="ORF">IGI04_004607</name>
</gene>
<feature type="region of interest" description="Disordered" evidence="2">
    <location>
        <begin position="187"/>
        <end position="336"/>
    </location>
</feature>
<dbReference type="EMBL" id="JADBGQ010000002">
    <property type="protein sequence ID" value="KAG5408288.1"/>
    <property type="molecule type" value="Genomic_DNA"/>
</dbReference>
<dbReference type="Proteomes" id="UP000823674">
    <property type="component" value="Chromosome A02"/>
</dbReference>
<keyword evidence="4" id="KW-1185">Reference proteome</keyword>
<organism evidence="3 4">
    <name type="scientific">Brassica rapa subsp. trilocularis</name>
    <dbReference type="NCBI Taxonomy" id="1813537"/>
    <lineage>
        <taxon>Eukaryota</taxon>
        <taxon>Viridiplantae</taxon>
        <taxon>Streptophyta</taxon>
        <taxon>Embryophyta</taxon>
        <taxon>Tracheophyta</taxon>
        <taxon>Spermatophyta</taxon>
        <taxon>Magnoliopsida</taxon>
        <taxon>eudicotyledons</taxon>
        <taxon>Gunneridae</taxon>
        <taxon>Pentapetalae</taxon>
        <taxon>rosids</taxon>
        <taxon>malvids</taxon>
        <taxon>Brassicales</taxon>
        <taxon>Brassicaceae</taxon>
        <taxon>Brassiceae</taxon>
        <taxon>Brassica</taxon>
    </lineage>
</organism>
<reference evidence="3 4" key="1">
    <citation type="submission" date="2021-03" db="EMBL/GenBank/DDBJ databases">
        <authorList>
            <person name="King G.J."/>
            <person name="Bancroft I."/>
            <person name="Baten A."/>
            <person name="Bloomfield J."/>
            <person name="Borpatragohain P."/>
            <person name="He Z."/>
            <person name="Irish N."/>
            <person name="Irwin J."/>
            <person name="Liu K."/>
            <person name="Mauleon R.P."/>
            <person name="Moore J."/>
            <person name="Morris R."/>
            <person name="Ostergaard L."/>
            <person name="Wang B."/>
            <person name="Wells R."/>
        </authorList>
    </citation>
    <scope>NUCLEOTIDE SEQUENCE [LARGE SCALE GENOMIC DNA]</scope>
    <source>
        <strain evidence="3">R-o-18</strain>
        <tissue evidence="3">Leaf</tissue>
    </source>
</reference>
<sequence>MMNLENGVTKDVFIRTNTVGYKIDESALVRGALIAPILWALSPKGRLTGLKYSRVEPTSLAAKPTKLDRPCRARACYVMGLVEGCNPSPTISPPPSSLVSGLSVSVNLWVREASGSEAPSLVVRPRRRARRRGLDWESRLPCVLGPRKSRLSLFTRKQQKLLNQARKMEGVPDLSALLKGKLQMLSTKSSSAGASEVRPVPTDGDVNSEPPAQSSPKRKANKAKAKNRSVPLEEAPSSADVSEVAAKKKKKKESKKRSPDSTRGSPEERPKKKLKKKTAEDDGTSAPEIPSRSGEPATEVGDGSRDESPSSKGAPSSSARETGAGSGGSLPRKAGGGIRFPDRVEFLYDEATPLVLNPLRCAELTRQIRGGTKELPPVDDLYFKKEYIDAAMAGRRSDGSMNYLVEKYDSTLKQTMIQLGASDKLARTRLGVIERLRAENKKASDKAAKEKEVLRVKFEELEDKLKSDRLAKKDALREKTRLERLVASLEKEKAELEGERDAVVGTLVKERQRLRDSRVQEVTRERIKVQTAMADKSTRCIGFRNQKVLEMIKDSGIAIPPSMINIFSEQEKMYEAEVANLYLEPFSEDDYALSPLNLPSRFVNEELMGVLDPYGSNVGLIGHESASQLITSREATEDPVDEPMVDITSALSERIVVPEGTTIEERPDGSDPEETGDAIQTDTGDVAAEDPVLVSSSEERGEDEVGEEENRSSPALVEEMVPNLPVSNPPAQVEGLGDQVVEEETIEALDPSRDDQDVVTSDEPVIGFTRLSSCFDLELSKSR</sequence>
<feature type="coiled-coil region" evidence="1">
    <location>
        <begin position="433"/>
        <end position="506"/>
    </location>
</feature>
<proteinExistence type="predicted"/>
<evidence type="ECO:0000313" key="3">
    <source>
        <dbReference type="EMBL" id="KAG5408288.1"/>
    </source>
</evidence>
<feature type="compositionally biased region" description="Basic residues" evidence="2">
    <location>
        <begin position="216"/>
        <end position="227"/>
    </location>
</feature>
<feature type="compositionally biased region" description="Low complexity" evidence="2">
    <location>
        <begin position="310"/>
        <end position="319"/>
    </location>
</feature>
<comment type="caution">
    <text evidence="3">The sequence shown here is derived from an EMBL/GenBank/DDBJ whole genome shotgun (WGS) entry which is preliminary data.</text>
</comment>
<evidence type="ECO:0000256" key="1">
    <source>
        <dbReference type="SAM" id="Coils"/>
    </source>
</evidence>
<evidence type="ECO:0000256" key="2">
    <source>
        <dbReference type="SAM" id="MobiDB-lite"/>
    </source>
</evidence>
<accession>A0ABQ7NBK6</accession>
<feature type="compositionally biased region" description="Gly residues" evidence="2">
    <location>
        <begin position="324"/>
        <end position="336"/>
    </location>
</feature>
<feature type="region of interest" description="Disordered" evidence="2">
    <location>
        <begin position="657"/>
        <end position="738"/>
    </location>
</feature>
<protein>
    <submittedName>
        <fullName evidence="3">Uncharacterized protein</fullName>
    </submittedName>
</protein>
<name>A0ABQ7NBK6_BRACM</name>
<feature type="compositionally biased region" description="Basic and acidic residues" evidence="2">
    <location>
        <begin position="256"/>
        <end position="270"/>
    </location>
</feature>
<dbReference type="PANTHER" id="PTHR31099:SF18">
    <property type="entry name" value="AMINOTRANSFERASE-LIKE PLANT MOBILE DOMAIN-CONTAINING PROTEIN"/>
    <property type="match status" value="1"/>
</dbReference>
<dbReference type="PANTHER" id="PTHR31099">
    <property type="entry name" value="OS06G0165300 PROTEIN"/>
    <property type="match status" value="1"/>
</dbReference>
<evidence type="ECO:0000313" key="4">
    <source>
        <dbReference type="Proteomes" id="UP000823674"/>
    </source>
</evidence>